<gene>
    <name evidence="3" type="ORF">DDE84_00645</name>
</gene>
<dbReference type="Pfam" id="PF01478">
    <property type="entry name" value="Peptidase_A24"/>
    <property type="match status" value="1"/>
</dbReference>
<dbReference type="InterPro" id="IPR000045">
    <property type="entry name" value="Prepilin_IV_endopep_pep"/>
</dbReference>
<sequence>MRFTRSLPAQHAFSFAYTINFDYLTVMSYFAMLPSLLCGTLLAAEDLRTRRVPRIWIAFGMVTQCAVFVIYGASHGRPWGFLVALGYAAFAALLQWLLSVLRPGSLGFGDVTCAALVGQAVGWLGLMVFLSWWLLMGLIGLLWIGGWHICSRFGRGTSSARTPSIRAPFVPVIVISGVCAVLLPGLLIF</sequence>
<evidence type="ECO:0000313" key="3">
    <source>
        <dbReference type="EMBL" id="KAE8130129.1"/>
    </source>
</evidence>
<feature type="transmembrane region" description="Helical" evidence="1">
    <location>
        <begin position="55"/>
        <end position="73"/>
    </location>
</feature>
<comment type="caution">
    <text evidence="3">The sequence shown here is derived from an EMBL/GenBank/DDBJ whole genome shotgun (WGS) entry which is preliminary data.</text>
</comment>
<feature type="transmembrane region" description="Helical" evidence="1">
    <location>
        <begin position="130"/>
        <end position="149"/>
    </location>
</feature>
<feature type="transmembrane region" description="Helical" evidence="1">
    <location>
        <begin position="169"/>
        <end position="188"/>
    </location>
</feature>
<feature type="transmembrane region" description="Helical" evidence="1">
    <location>
        <begin position="23"/>
        <end position="43"/>
    </location>
</feature>
<evidence type="ECO:0000256" key="1">
    <source>
        <dbReference type="SAM" id="Phobius"/>
    </source>
</evidence>
<keyword evidence="1" id="KW-0812">Transmembrane</keyword>
<dbReference type="GO" id="GO:0016020">
    <property type="term" value="C:membrane"/>
    <property type="evidence" value="ECO:0007669"/>
    <property type="project" value="InterPro"/>
</dbReference>
<protein>
    <submittedName>
        <fullName evidence="3">Peptidase A24</fullName>
    </submittedName>
</protein>
<feature type="domain" description="Prepilin type IV endopeptidase peptidase" evidence="2">
    <location>
        <begin position="38"/>
        <end position="139"/>
    </location>
</feature>
<feature type="transmembrane region" description="Helical" evidence="1">
    <location>
        <begin position="79"/>
        <end position="98"/>
    </location>
</feature>
<keyword evidence="4" id="KW-1185">Reference proteome</keyword>
<dbReference type="Proteomes" id="UP000325415">
    <property type="component" value="Unassembled WGS sequence"/>
</dbReference>
<dbReference type="GO" id="GO:0004190">
    <property type="term" value="F:aspartic-type endopeptidase activity"/>
    <property type="evidence" value="ECO:0007669"/>
    <property type="project" value="InterPro"/>
</dbReference>
<keyword evidence="1" id="KW-1133">Transmembrane helix</keyword>
<evidence type="ECO:0000313" key="4">
    <source>
        <dbReference type="Proteomes" id="UP000325415"/>
    </source>
</evidence>
<reference evidence="3 4" key="1">
    <citation type="submission" date="2018-04" db="EMBL/GenBank/DDBJ databases">
        <authorList>
            <person name="Eckel V.P."/>
            <person name="Vogel R.F."/>
        </authorList>
    </citation>
    <scope>NUCLEOTIDE SEQUENCE [LARGE SCALE GENOMIC DNA]</scope>
    <source>
        <strain evidence="4">TMW 2.1764</strain>
    </source>
</reference>
<keyword evidence="1" id="KW-0472">Membrane</keyword>
<dbReference type="Gene3D" id="1.20.120.1220">
    <property type="match status" value="1"/>
</dbReference>
<organism evidence="3 4">
    <name type="scientific">Bifidobacterium tibiigranuli</name>
    <dbReference type="NCBI Taxonomy" id="2172043"/>
    <lineage>
        <taxon>Bacteria</taxon>
        <taxon>Bacillati</taxon>
        <taxon>Actinomycetota</taxon>
        <taxon>Actinomycetes</taxon>
        <taxon>Bifidobacteriales</taxon>
        <taxon>Bifidobacteriaceae</taxon>
        <taxon>Bifidobacterium</taxon>
    </lineage>
</organism>
<accession>A0A5N6SAV1</accession>
<evidence type="ECO:0000259" key="2">
    <source>
        <dbReference type="Pfam" id="PF01478"/>
    </source>
</evidence>
<proteinExistence type="predicted"/>
<dbReference type="AlphaFoldDB" id="A0A5N6SAV1"/>
<name>A0A5N6SAV1_9BIFI</name>
<dbReference type="EMBL" id="QDAG01000001">
    <property type="protein sequence ID" value="KAE8130129.1"/>
    <property type="molecule type" value="Genomic_DNA"/>
</dbReference>